<name>A0A137NPJ9_CONC2</name>
<dbReference type="InterPro" id="IPR050863">
    <property type="entry name" value="CenT-Element_Derived"/>
</dbReference>
<dbReference type="SUPFAM" id="SSF46689">
    <property type="entry name" value="Homeodomain-like"/>
    <property type="match status" value="1"/>
</dbReference>
<keyword evidence="1" id="KW-0238">DNA-binding</keyword>
<accession>A0A137NPJ9</accession>
<dbReference type="EMBL" id="KQ965298">
    <property type="protein sequence ID" value="KXN64662.1"/>
    <property type="molecule type" value="Genomic_DNA"/>
</dbReference>
<dbReference type="OrthoDB" id="162969at2759"/>
<dbReference type="Proteomes" id="UP000070444">
    <property type="component" value="Unassembled WGS sequence"/>
</dbReference>
<keyword evidence="4" id="KW-1185">Reference proteome</keyword>
<dbReference type="Gene3D" id="1.10.10.60">
    <property type="entry name" value="Homeodomain-like"/>
    <property type="match status" value="1"/>
</dbReference>
<dbReference type="STRING" id="796925.A0A137NPJ9"/>
<reference evidence="3 4" key="1">
    <citation type="journal article" date="2015" name="Genome Biol. Evol.">
        <title>Phylogenomic analyses indicate that early fungi evolved digesting cell walls of algal ancestors of land plants.</title>
        <authorList>
            <person name="Chang Y."/>
            <person name="Wang S."/>
            <person name="Sekimoto S."/>
            <person name="Aerts A.L."/>
            <person name="Choi C."/>
            <person name="Clum A."/>
            <person name="LaButti K.M."/>
            <person name="Lindquist E.A."/>
            <person name="Yee Ngan C."/>
            <person name="Ohm R.A."/>
            <person name="Salamov A.A."/>
            <person name="Grigoriev I.V."/>
            <person name="Spatafora J.W."/>
            <person name="Berbee M.L."/>
        </authorList>
    </citation>
    <scope>NUCLEOTIDE SEQUENCE [LARGE SCALE GENOMIC DNA]</scope>
    <source>
        <strain evidence="3 4">NRRL 28638</strain>
    </source>
</reference>
<dbReference type="Pfam" id="PF03221">
    <property type="entry name" value="HTH_Tnp_Tc5"/>
    <property type="match status" value="1"/>
</dbReference>
<evidence type="ECO:0000313" key="4">
    <source>
        <dbReference type="Proteomes" id="UP000070444"/>
    </source>
</evidence>
<dbReference type="OMA" id="SEMIANC"/>
<dbReference type="InterPro" id="IPR006600">
    <property type="entry name" value="HTH_CenpB_DNA-bd_dom"/>
</dbReference>
<dbReference type="GO" id="GO:0005634">
    <property type="term" value="C:nucleus"/>
    <property type="evidence" value="ECO:0007669"/>
    <property type="project" value="TreeGrafter"/>
</dbReference>
<evidence type="ECO:0000256" key="1">
    <source>
        <dbReference type="ARBA" id="ARBA00023125"/>
    </source>
</evidence>
<dbReference type="Pfam" id="PF03184">
    <property type="entry name" value="DDE_1"/>
    <property type="match status" value="1"/>
</dbReference>
<dbReference type="SMART" id="SM00674">
    <property type="entry name" value="CENPB"/>
    <property type="match status" value="1"/>
</dbReference>
<evidence type="ECO:0000313" key="3">
    <source>
        <dbReference type="EMBL" id="KXN64662.1"/>
    </source>
</evidence>
<dbReference type="PROSITE" id="PS51253">
    <property type="entry name" value="HTH_CENPB"/>
    <property type="match status" value="1"/>
</dbReference>
<dbReference type="InterPro" id="IPR004875">
    <property type="entry name" value="DDE_SF_endonuclease_dom"/>
</dbReference>
<protein>
    <submittedName>
        <fullName evidence="3">DDE-domain-containing protein</fullName>
    </submittedName>
</protein>
<evidence type="ECO:0000259" key="2">
    <source>
        <dbReference type="PROSITE" id="PS51253"/>
    </source>
</evidence>
<organism evidence="3 4">
    <name type="scientific">Conidiobolus coronatus (strain ATCC 28846 / CBS 209.66 / NRRL 28638)</name>
    <name type="common">Delacroixia coronata</name>
    <dbReference type="NCBI Taxonomy" id="796925"/>
    <lineage>
        <taxon>Eukaryota</taxon>
        <taxon>Fungi</taxon>
        <taxon>Fungi incertae sedis</taxon>
        <taxon>Zoopagomycota</taxon>
        <taxon>Entomophthoromycotina</taxon>
        <taxon>Entomophthoromycetes</taxon>
        <taxon>Entomophthorales</taxon>
        <taxon>Ancylistaceae</taxon>
        <taxon>Conidiobolus</taxon>
    </lineage>
</organism>
<dbReference type="PANTHER" id="PTHR19303:SF73">
    <property type="entry name" value="PROTEIN PDC2"/>
    <property type="match status" value="1"/>
</dbReference>
<gene>
    <name evidence="3" type="ORF">CONCODRAFT_14148</name>
</gene>
<sequence length="402" mass="47276">MYKLNYNNLDINQLELNYKQNQRVYLSIEQKELIWKKYQDDPFTSYVKLAKWATAIFNINVIPRTVANKIQYPLIEKELLDFINFAQGKVILTDSLLKCKAKEIALKNQLNFKSSNGWLWRFKKRNKIKSYNLHGESGGADNESINLALPEIKEILNNYPLGNIFNFDESGLFYRQLHRSTLATEQIEGMKIDKSRYTLLFCCNWNGTEKCPLGFVGHYKTPQSFPNNQIDIKFKGPYYNNKNAWIDLDIFKHWLEWFENKMRNENRKHAHFSKCDICDYVNLEYVKVLYLPPNSTSKIQPLDKGIIKNFKDYYKNRLNNYTLNRLLNNTPDPQCITIYDSLVMANEVWENDVKLKTIVNCFNSCGIRTTSLDIINNPAYIHNNIPYKVNNTNNDSQNSNVE</sequence>
<dbReference type="AlphaFoldDB" id="A0A137NPJ9"/>
<feature type="domain" description="HTH CENPB-type" evidence="2">
    <location>
        <begin position="63"/>
        <end position="132"/>
    </location>
</feature>
<dbReference type="GO" id="GO:0003677">
    <property type="term" value="F:DNA binding"/>
    <property type="evidence" value="ECO:0007669"/>
    <property type="project" value="UniProtKB-KW"/>
</dbReference>
<dbReference type="InterPro" id="IPR009057">
    <property type="entry name" value="Homeodomain-like_sf"/>
</dbReference>
<dbReference type="PANTHER" id="PTHR19303">
    <property type="entry name" value="TRANSPOSON"/>
    <property type="match status" value="1"/>
</dbReference>
<proteinExistence type="predicted"/>